<evidence type="ECO:0000256" key="1">
    <source>
        <dbReference type="ARBA" id="ARBA00004651"/>
    </source>
</evidence>
<dbReference type="RefSeq" id="WP_075035656.1">
    <property type="nucleotide sequence ID" value="NZ_FOSB01000003.1"/>
</dbReference>
<feature type="transmembrane region" description="Helical" evidence="7">
    <location>
        <begin position="270"/>
        <end position="287"/>
    </location>
</feature>
<proteinExistence type="inferred from homology"/>
<sequence>MYPYILMFFVVIFYAGNILTGKAINDLPPFTIAFFRLFVAFIILFPIAYKRALQDRPLFLKHRKPFMVMTLTGVAFFNTFIYASLQFTSATNVSVLETIIPVLTVILSSFVLKERLHPLQKGGVALSFIGALWVVIDGQVVQLATIDWNIGDGIMVGAIACWAIYSIAVKQVMRNFHPIAAVFVMTGIALLTLLPFLAIEWFIFGIPNLMQVDYVGGFLYLGIFPSLLALLFYNVAVDRLGASKASVFLNFLPVVTMIGASLWLEETISHMQVIGAVGVMAGVVLTTRSKRIHKELGGT</sequence>
<dbReference type="SUPFAM" id="SSF103481">
    <property type="entry name" value="Multidrug resistance efflux transporter EmrE"/>
    <property type="match status" value="2"/>
</dbReference>
<accession>A0A1I3SMM7</accession>
<feature type="transmembrane region" description="Helical" evidence="7">
    <location>
        <begin position="247"/>
        <end position="264"/>
    </location>
</feature>
<dbReference type="Proteomes" id="UP000183557">
    <property type="component" value="Unassembled WGS sequence"/>
</dbReference>
<evidence type="ECO:0000256" key="4">
    <source>
        <dbReference type="ARBA" id="ARBA00022692"/>
    </source>
</evidence>
<evidence type="ECO:0000256" key="7">
    <source>
        <dbReference type="SAM" id="Phobius"/>
    </source>
</evidence>
<evidence type="ECO:0000256" key="5">
    <source>
        <dbReference type="ARBA" id="ARBA00022989"/>
    </source>
</evidence>
<dbReference type="Gene3D" id="1.10.3730.20">
    <property type="match status" value="1"/>
</dbReference>
<feature type="transmembrane region" description="Helical" evidence="7">
    <location>
        <begin position="180"/>
        <end position="203"/>
    </location>
</feature>
<feature type="transmembrane region" description="Helical" evidence="7">
    <location>
        <begin position="30"/>
        <end position="48"/>
    </location>
</feature>
<reference evidence="10" key="1">
    <citation type="submission" date="2016-10" db="EMBL/GenBank/DDBJ databases">
        <authorList>
            <person name="Varghese N."/>
            <person name="Submissions S."/>
        </authorList>
    </citation>
    <scope>NUCLEOTIDE SEQUENCE [LARGE SCALE GENOMIC DNA]</scope>
    <source>
        <strain evidence="10">CGMCC 1.3704</strain>
    </source>
</reference>
<keyword evidence="5 7" id="KW-1133">Transmembrane helix</keyword>
<protein>
    <submittedName>
        <fullName evidence="9">Threonine/homoserine efflux transporter RhtA</fullName>
    </submittedName>
</protein>
<keyword evidence="10" id="KW-1185">Reference proteome</keyword>
<comment type="similarity">
    <text evidence="2">Belongs to the EamA transporter family.</text>
</comment>
<feature type="transmembrane region" description="Helical" evidence="7">
    <location>
        <begin position="124"/>
        <end position="144"/>
    </location>
</feature>
<dbReference type="Pfam" id="PF00892">
    <property type="entry name" value="EamA"/>
    <property type="match status" value="2"/>
</dbReference>
<dbReference type="EMBL" id="FOSB01000003">
    <property type="protein sequence ID" value="SFJ60064.1"/>
    <property type="molecule type" value="Genomic_DNA"/>
</dbReference>
<dbReference type="OrthoDB" id="9805239at2"/>
<evidence type="ECO:0000259" key="8">
    <source>
        <dbReference type="Pfam" id="PF00892"/>
    </source>
</evidence>
<feature type="transmembrane region" description="Helical" evidence="7">
    <location>
        <begin position="215"/>
        <end position="235"/>
    </location>
</feature>
<dbReference type="InterPro" id="IPR000620">
    <property type="entry name" value="EamA_dom"/>
</dbReference>
<dbReference type="PANTHER" id="PTHR32322:SF18">
    <property type="entry name" value="S-ADENOSYLMETHIONINE_S-ADENOSYLHOMOCYSTEINE TRANSPORTER"/>
    <property type="match status" value="1"/>
</dbReference>
<evidence type="ECO:0000313" key="10">
    <source>
        <dbReference type="Proteomes" id="UP000183557"/>
    </source>
</evidence>
<evidence type="ECO:0000256" key="6">
    <source>
        <dbReference type="ARBA" id="ARBA00023136"/>
    </source>
</evidence>
<dbReference type="PANTHER" id="PTHR32322">
    <property type="entry name" value="INNER MEMBRANE TRANSPORTER"/>
    <property type="match status" value="1"/>
</dbReference>
<organism evidence="9 10">
    <name type="scientific">Halobacillus dabanensis</name>
    <dbReference type="NCBI Taxonomy" id="240302"/>
    <lineage>
        <taxon>Bacteria</taxon>
        <taxon>Bacillati</taxon>
        <taxon>Bacillota</taxon>
        <taxon>Bacilli</taxon>
        <taxon>Bacillales</taxon>
        <taxon>Bacillaceae</taxon>
        <taxon>Halobacillus</taxon>
    </lineage>
</organism>
<dbReference type="STRING" id="240302.BN982_03579"/>
<dbReference type="InterPro" id="IPR037185">
    <property type="entry name" value="EmrE-like"/>
</dbReference>
<evidence type="ECO:0000256" key="3">
    <source>
        <dbReference type="ARBA" id="ARBA00022475"/>
    </source>
</evidence>
<feature type="transmembrane region" description="Helical" evidence="7">
    <location>
        <begin position="150"/>
        <end position="168"/>
    </location>
</feature>
<feature type="domain" description="EamA" evidence="8">
    <location>
        <begin position="4"/>
        <end position="135"/>
    </location>
</feature>
<keyword evidence="4 7" id="KW-0812">Transmembrane</keyword>
<keyword evidence="6 7" id="KW-0472">Membrane</keyword>
<comment type="subcellular location">
    <subcellularLocation>
        <location evidence="1">Cell membrane</location>
        <topology evidence="1">Multi-pass membrane protein</topology>
    </subcellularLocation>
</comment>
<feature type="transmembrane region" description="Helical" evidence="7">
    <location>
        <begin position="5"/>
        <end position="24"/>
    </location>
</feature>
<dbReference type="AlphaFoldDB" id="A0A1I3SMM7"/>
<feature type="transmembrane region" description="Helical" evidence="7">
    <location>
        <begin position="93"/>
        <end position="112"/>
    </location>
</feature>
<gene>
    <name evidence="9" type="ORF">SAMN04487936_10324</name>
</gene>
<dbReference type="InterPro" id="IPR050638">
    <property type="entry name" value="AA-Vitamin_Transporters"/>
</dbReference>
<feature type="domain" description="EamA" evidence="8">
    <location>
        <begin position="150"/>
        <end position="287"/>
    </location>
</feature>
<name>A0A1I3SMM7_HALDA</name>
<feature type="transmembrane region" description="Helical" evidence="7">
    <location>
        <begin position="68"/>
        <end position="87"/>
    </location>
</feature>
<dbReference type="GO" id="GO:0005886">
    <property type="term" value="C:plasma membrane"/>
    <property type="evidence" value="ECO:0007669"/>
    <property type="project" value="UniProtKB-SubCell"/>
</dbReference>
<evidence type="ECO:0000313" key="9">
    <source>
        <dbReference type="EMBL" id="SFJ60064.1"/>
    </source>
</evidence>
<keyword evidence="3" id="KW-1003">Cell membrane</keyword>
<evidence type="ECO:0000256" key="2">
    <source>
        <dbReference type="ARBA" id="ARBA00007362"/>
    </source>
</evidence>